<comment type="similarity">
    <text evidence="3">Belongs to the peptidase U32 family.</text>
</comment>
<evidence type="ECO:0000313" key="4">
    <source>
        <dbReference type="EMBL" id="NWK57551.1"/>
    </source>
</evidence>
<evidence type="ECO:0000313" key="5">
    <source>
        <dbReference type="Proteomes" id="UP000557872"/>
    </source>
</evidence>
<dbReference type="InterPro" id="IPR051454">
    <property type="entry name" value="RNA/ubiquinone_mod_enzymes"/>
</dbReference>
<evidence type="ECO:0000256" key="2">
    <source>
        <dbReference type="ARBA" id="ARBA00022801"/>
    </source>
</evidence>
<evidence type="ECO:0000256" key="1">
    <source>
        <dbReference type="ARBA" id="ARBA00022670"/>
    </source>
</evidence>
<dbReference type="AlphaFoldDB" id="A0A851GNW9"/>
<dbReference type="PANTHER" id="PTHR30217:SF6">
    <property type="entry name" value="TRNA HYDROXYLATION PROTEIN P"/>
    <property type="match status" value="1"/>
</dbReference>
<dbReference type="Pfam" id="PF01136">
    <property type="entry name" value="Peptidase_U32"/>
    <property type="match status" value="1"/>
</dbReference>
<gene>
    <name evidence="4" type="ORF">HW115_18175</name>
</gene>
<sequence>MEFKEPIELLAPAGCFPSLQAAIDNGADAVYFGLAQLNMRARSRRSFNVPDLKEIMSRLHAAKVKGYLTLNTLLYEHDLKLCQKMLETAKAEKVDGVILSDMAAVQMANELDLEVHLSTQLSLSNFESVRFYAPYCDRVVLARELNLKMIRSIYDKINDQNLRGRDGRPMEIEAFAHGALCIAVSGRCGMSLFNSNASANRGACEQNCRKEYIMTSVEDGKQLKLDNNFIMSPNDIATIDFMDQFLESGVRVLKIEGRGRSPEYVAAVIRAYRKAVDAVVNGTFTPKLVDQLYPELEGVFNRGLSSGYYLGRDQGWAADAGNKSKRRKVLVGKVSHAYPKAGVVVIDAAASPLSRGESFLVIGNSTGVIEGEVNDLRAMQDNGEMLETEHGQKGQTLTLKINAKARLNDKVYKVVEA</sequence>
<name>A0A851GNW9_9BACT</name>
<dbReference type="PANTHER" id="PTHR30217">
    <property type="entry name" value="PEPTIDASE U32 FAMILY"/>
    <property type="match status" value="1"/>
</dbReference>
<dbReference type="PROSITE" id="PS01276">
    <property type="entry name" value="PEPTIDASE_U32"/>
    <property type="match status" value="1"/>
</dbReference>
<organism evidence="4 5">
    <name type="scientific">Oceaniferula marina</name>
    <dbReference type="NCBI Taxonomy" id="2748318"/>
    <lineage>
        <taxon>Bacteria</taxon>
        <taxon>Pseudomonadati</taxon>
        <taxon>Verrucomicrobiota</taxon>
        <taxon>Verrucomicrobiia</taxon>
        <taxon>Verrucomicrobiales</taxon>
        <taxon>Verrucomicrobiaceae</taxon>
        <taxon>Oceaniferula</taxon>
    </lineage>
</organism>
<dbReference type="Proteomes" id="UP000557872">
    <property type="component" value="Unassembled WGS sequence"/>
</dbReference>
<keyword evidence="1" id="KW-0645">Protease</keyword>
<comment type="caution">
    <text evidence="4">The sequence shown here is derived from an EMBL/GenBank/DDBJ whole genome shotgun (WGS) entry which is preliminary data.</text>
</comment>
<dbReference type="RefSeq" id="WP_178934766.1">
    <property type="nucleotide sequence ID" value="NZ_JACBAZ010000014.1"/>
</dbReference>
<protein>
    <submittedName>
        <fullName evidence="4">U32 family peptidase</fullName>
    </submittedName>
</protein>
<accession>A0A851GNW9</accession>
<evidence type="ECO:0000256" key="3">
    <source>
        <dbReference type="ARBA" id="ARBA00038374"/>
    </source>
</evidence>
<keyword evidence="2" id="KW-0378">Hydrolase</keyword>
<dbReference type="EMBL" id="JACBAZ010000014">
    <property type="protein sequence ID" value="NWK57551.1"/>
    <property type="molecule type" value="Genomic_DNA"/>
</dbReference>
<proteinExistence type="inferred from homology"/>
<dbReference type="InterPro" id="IPR001539">
    <property type="entry name" value="Peptidase_U32"/>
</dbReference>
<keyword evidence="5" id="KW-1185">Reference proteome</keyword>
<dbReference type="GO" id="GO:0006508">
    <property type="term" value="P:proteolysis"/>
    <property type="evidence" value="ECO:0007669"/>
    <property type="project" value="UniProtKB-KW"/>
</dbReference>
<reference evidence="4 5" key="1">
    <citation type="submission" date="2020-07" db="EMBL/GenBank/DDBJ databases">
        <title>Roseicoccus Jingziensis gen. nov., sp. nov., isolated from coastal seawater.</title>
        <authorList>
            <person name="Feng X."/>
        </authorList>
    </citation>
    <scope>NUCLEOTIDE SEQUENCE [LARGE SCALE GENOMIC DNA]</scope>
    <source>
        <strain evidence="4 5">N1E253</strain>
    </source>
</reference>
<dbReference type="GO" id="GO:0008233">
    <property type="term" value="F:peptidase activity"/>
    <property type="evidence" value="ECO:0007669"/>
    <property type="project" value="UniProtKB-KW"/>
</dbReference>